<proteinExistence type="inferred from homology"/>
<evidence type="ECO:0000256" key="1">
    <source>
        <dbReference type="ARBA" id="ARBA00003236"/>
    </source>
</evidence>
<feature type="domain" description="NodB homology" evidence="6">
    <location>
        <begin position="90"/>
        <end position="333"/>
    </location>
</feature>
<dbReference type="RefSeq" id="WP_211865949.1">
    <property type="nucleotide sequence ID" value="NZ_JAAEDI010000003.1"/>
</dbReference>
<protein>
    <recommendedName>
        <fullName evidence="3">Chitooligosaccharide deacetylase</fullName>
    </recommendedName>
    <alternativeName>
        <fullName evidence="5">Nodulation protein B</fullName>
    </alternativeName>
</protein>
<dbReference type="InterPro" id="IPR051398">
    <property type="entry name" value="Polysacch_Deacetylase"/>
</dbReference>
<evidence type="ECO:0000259" key="6">
    <source>
        <dbReference type="PROSITE" id="PS51677"/>
    </source>
</evidence>
<gene>
    <name evidence="7" type="primary">pgaB</name>
    <name evidence="7" type="ORF">GXW78_02980</name>
</gene>
<dbReference type="Pfam" id="PF01522">
    <property type="entry name" value="Polysacc_deac_1"/>
    <property type="match status" value="1"/>
</dbReference>
<dbReference type="InterPro" id="IPR032772">
    <property type="entry name" value="PGA_deacetylase_PgaB_C"/>
</dbReference>
<evidence type="ECO:0000256" key="5">
    <source>
        <dbReference type="ARBA" id="ARBA00032976"/>
    </source>
</evidence>
<dbReference type="InterPro" id="IPR002509">
    <property type="entry name" value="NODB_dom"/>
</dbReference>
<reference evidence="8" key="1">
    <citation type="journal article" date="2021" name="Syst. Appl. Microbiol.">
        <title>Roseomonas hellenica sp. nov., isolated from roots of wild-growing Alkanna tinctoria.</title>
        <authorList>
            <person name="Rat A."/>
            <person name="Naranjo H.D."/>
            <person name="Lebbe L."/>
            <person name="Cnockaert M."/>
            <person name="Krigas N."/>
            <person name="Grigoriadou K."/>
            <person name="Maloupa E."/>
            <person name="Willems A."/>
        </authorList>
    </citation>
    <scope>NUCLEOTIDE SEQUENCE [LARGE SCALE GENOMIC DNA]</scope>
    <source>
        <strain evidence="8">LMG 31159</strain>
    </source>
</reference>
<dbReference type="PROSITE" id="PS51677">
    <property type="entry name" value="NODB"/>
    <property type="match status" value="1"/>
</dbReference>
<evidence type="ECO:0000313" key="7">
    <source>
        <dbReference type="EMBL" id="MBR0648614.1"/>
    </source>
</evidence>
<sequence>MRLMPLCRRGFLALPAALALPRGTAAQPGPGRFAALAYHEVGDDGPTRHYSISESELVQHLSFLRQDGWHFVDVDALLAARDGRRPLPDKAVLLSFDDGYNDYYTRVLPLMQAFRAPAVFALVTGWMETPPSGTFDYGGTPTPRSALLTWAQAREMQRSGLCEFASHTHDLHHGVLANPQGNVQPAAITRIWDPATAQYESDAAWTRRVEQDLGRASAVMARELGRRPRVMVWPYGRYNMELVGIARRLGMPVAMTLDPEPGRVDRLGTVGRILTMGDPRVPDISRQLRFDPIVRDRVLHVDLDHVYDSDPAQSARNLDALIERVAFLGPSHVYLQAYADPDGDGVADALYFPNRHLPMRADLFNRVAWQLSTRAGVQVFAWMPVLAFKLGGPEDLVLSVRDGSAAPDREQYRRLSPFSARARGWIGEIYEDLAKYAPFAGLLFHDDAFLTDFEDANPAALAAYRTEGLPGDIAAIRADRAAMARWTALKTRTLTAFTLELTERARRWRAPLRTARNLYAQPVLNPNAQEWFAQSLPDFLANYDRAALMAMPYMEQARNPDRFLRDLYTRVAATPGGIAKTVFELQAADWRRQPARSVPAQTLRTQLRLLQRLGAHHMGWYPDDFIRGLPDARIVQDVISSRTFPFRR</sequence>
<keyword evidence="8" id="KW-1185">Reference proteome</keyword>
<dbReference type="InterPro" id="IPR006311">
    <property type="entry name" value="TAT_signal"/>
</dbReference>
<comment type="caution">
    <text evidence="7">The sequence shown here is derived from an EMBL/GenBank/DDBJ whole genome shotgun (WGS) entry which is preliminary data.</text>
</comment>
<dbReference type="Pfam" id="PF14883">
    <property type="entry name" value="GHL13"/>
    <property type="match status" value="1"/>
</dbReference>
<evidence type="ECO:0000313" key="8">
    <source>
        <dbReference type="Proteomes" id="UP000698752"/>
    </source>
</evidence>
<evidence type="ECO:0000256" key="2">
    <source>
        <dbReference type="ARBA" id="ARBA00010973"/>
    </source>
</evidence>
<dbReference type="PANTHER" id="PTHR34216:SF7">
    <property type="entry name" value="POLY-BETA-1,6-N-ACETYL-D-GLUCOSAMINE N-DEACETYLASE"/>
    <property type="match status" value="1"/>
</dbReference>
<dbReference type="PANTHER" id="PTHR34216">
    <property type="match status" value="1"/>
</dbReference>
<evidence type="ECO:0000256" key="3">
    <source>
        <dbReference type="ARBA" id="ARBA00020071"/>
    </source>
</evidence>
<dbReference type="Gene3D" id="3.20.20.370">
    <property type="entry name" value="Glycoside hydrolase/deacetylase"/>
    <property type="match status" value="1"/>
</dbReference>
<dbReference type="NCBIfam" id="TIGR03938">
    <property type="entry name" value="deacetyl_PgaB"/>
    <property type="match status" value="1"/>
</dbReference>
<dbReference type="Gene3D" id="3.20.20.80">
    <property type="entry name" value="Glycosidases"/>
    <property type="match status" value="1"/>
</dbReference>
<dbReference type="PROSITE" id="PS51318">
    <property type="entry name" value="TAT"/>
    <property type="match status" value="1"/>
</dbReference>
<evidence type="ECO:0000256" key="4">
    <source>
        <dbReference type="ARBA" id="ARBA00022729"/>
    </source>
</evidence>
<dbReference type="Proteomes" id="UP000698752">
    <property type="component" value="Unassembled WGS sequence"/>
</dbReference>
<dbReference type="EMBL" id="JAAEDI010000003">
    <property type="protein sequence ID" value="MBR0648614.1"/>
    <property type="molecule type" value="Genomic_DNA"/>
</dbReference>
<organism evidence="7 8">
    <name type="scientific">Neoroseomonas terrae</name>
    <dbReference type="NCBI Taxonomy" id="424799"/>
    <lineage>
        <taxon>Bacteria</taxon>
        <taxon>Pseudomonadati</taxon>
        <taxon>Pseudomonadota</taxon>
        <taxon>Alphaproteobacteria</taxon>
        <taxon>Acetobacterales</taxon>
        <taxon>Acetobacteraceae</taxon>
        <taxon>Neoroseomonas</taxon>
    </lineage>
</organism>
<keyword evidence="4" id="KW-0732">Signal</keyword>
<comment type="similarity">
    <text evidence="2">Belongs to the polysaccharide deacetylase family.</text>
</comment>
<name>A0ABS5EC73_9PROT</name>
<comment type="function">
    <text evidence="1">Is involved in generating a small heat-stable compound (Nod), an acylated oligomer of N-acetylglucosamine, that stimulates mitosis in various plant protoplasts.</text>
</comment>
<accession>A0ABS5EC73</accession>
<dbReference type="SUPFAM" id="SSF88713">
    <property type="entry name" value="Glycoside hydrolase/deacetylase"/>
    <property type="match status" value="1"/>
</dbReference>
<dbReference type="InterPro" id="IPR023854">
    <property type="entry name" value="PGA_deacetylase_PgaB"/>
</dbReference>
<dbReference type="InterPro" id="IPR011330">
    <property type="entry name" value="Glyco_hydro/deAcase_b/a-brl"/>
</dbReference>